<name>A0A3N0BYJ2_9SPHI</name>
<evidence type="ECO:0000313" key="2">
    <source>
        <dbReference type="EMBL" id="RNL54614.1"/>
    </source>
</evidence>
<keyword evidence="1" id="KW-0812">Transmembrane</keyword>
<reference evidence="2 3" key="1">
    <citation type="submission" date="2018-10" db="EMBL/GenBank/DDBJ databases">
        <title>Genome sequencing of Pedobacter jejuensis TNB23.</title>
        <authorList>
            <person name="Cho Y.-J."/>
            <person name="Cho A."/>
            <person name="Kim O.-S."/>
        </authorList>
    </citation>
    <scope>NUCLEOTIDE SEQUENCE [LARGE SCALE GENOMIC DNA]</scope>
    <source>
        <strain evidence="2 3">TNB23</strain>
    </source>
</reference>
<gene>
    <name evidence="2" type="ORF">D7004_07445</name>
</gene>
<feature type="transmembrane region" description="Helical" evidence="1">
    <location>
        <begin position="46"/>
        <end position="67"/>
    </location>
</feature>
<accession>A0A3N0BYJ2</accession>
<comment type="caution">
    <text evidence="2">The sequence shown here is derived from an EMBL/GenBank/DDBJ whole genome shotgun (WGS) entry which is preliminary data.</text>
</comment>
<sequence>MKFLKNSKQDRSNDEVAQRIAERITIRQQRIANYLNDRTKDISGKYLLISLIAFCIVFASYSLYLLINAVN</sequence>
<dbReference type="Proteomes" id="UP000274046">
    <property type="component" value="Unassembled WGS sequence"/>
</dbReference>
<protein>
    <submittedName>
        <fullName evidence="2">Uncharacterized protein</fullName>
    </submittedName>
</protein>
<keyword evidence="1" id="KW-0472">Membrane</keyword>
<evidence type="ECO:0000313" key="3">
    <source>
        <dbReference type="Proteomes" id="UP000274046"/>
    </source>
</evidence>
<dbReference type="AlphaFoldDB" id="A0A3N0BYJ2"/>
<evidence type="ECO:0000256" key="1">
    <source>
        <dbReference type="SAM" id="Phobius"/>
    </source>
</evidence>
<keyword evidence="3" id="KW-1185">Reference proteome</keyword>
<dbReference type="EMBL" id="RBEE01000011">
    <property type="protein sequence ID" value="RNL54614.1"/>
    <property type="molecule type" value="Genomic_DNA"/>
</dbReference>
<proteinExistence type="predicted"/>
<organism evidence="2 3">
    <name type="scientific">Pedobacter jejuensis</name>
    <dbReference type="NCBI Taxonomy" id="1268550"/>
    <lineage>
        <taxon>Bacteria</taxon>
        <taxon>Pseudomonadati</taxon>
        <taxon>Bacteroidota</taxon>
        <taxon>Sphingobacteriia</taxon>
        <taxon>Sphingobacteriales</taxon>
        <taxon>Sphingobacteriaceae</taxon>
        <taxon>Pedobacter</taxon>
    </lineage>
</organism>
<keyword evidence="1" id="KW-1133">Transmembrane helix</keyword>